<dbReference type="Pfam" id="PF01266">
    <property type="entry name" value="DAO"/>
    <property type="match status" value="1"/>
</dbReference>
<proteinExistence type="predicted"/>
<keyword evidence="1" id="KW-0560">Oxidoreductase</keyword>
<dbReference type="AlphaFoldDB" id="A0A445N456"/>
<dbReference type="PANTHER" id="PTHR13847:SF287">
    <property type="entry name" value="FAD-DEPENDENT OXIDOREDUCTASE DOMAIN-CONTAINING PROTEIN 1"/>
    <property type="match status" value="1"/>
</dbReference>
<dbReference type="Gene3D" id="3.30.9.10">
    <property type="entry name" value="D-Amino Acid Oxidase, subunit A, domain 2"/>
    <property type="match status" value="1"/>
</dbReference>
<dbReference type="GO" id="GO:0005737">
    <property type="term" value="C:cytoplasm"/>
    <property type="evidence" value="ECO:0007669"/>
    <property type="project" value="TreeGrafter"/>
</dbReference>
<dbReference type="InterPro" id="IPR036188">
    <property type="entry name" value="FAD/NAD-bd_sf"/>
</dbReference>
<dbReference type="GO" id="GO:0016491">
    <property type="term" value="F:oxidoreductase activity"/>
    <property type="evidence" value="ECO:0007669"/>
    <property type="project" value="UniProtKB-KW"/>
</dbReference>
<dbReference type="EMBL" id="OJIN01000243">
    <property type="protein sequence ID" value="SPD76466.1"/>
    <property type="molecule type" value="Genomic_DNA"/>
</dbReference>
<evidence type="ECO:0000259" key="2">
    <source>
        <dbReference type="Pfam" id="PF01266"/>
    </source>
</evidence>
<dbReference type="PANTHER" id="PTHR13847">
    <property type="entry name" value="SARCOSINE DEHYDROGENASE-RELATED"/>
    <property type="match status" value="1"/>
</dbReference>
<sequence>MALPTHNKYLIIGAGMHGLSTAFHLAKELRSRNRGSGKDILVVDKTSIGAGASGIACGVIRNNYYQPAMQELIAHSVDTWEEDARGYGYLPVGYMQISPESMHEDVAQIYERQKDINYESEFIEGEKDCLNYMKGNVFEDWQAGNITSVLHEKRGGYAHNAKALYRLADKAEAEGVRILTGLEVKGFVANGSITAVETAKGRIYCDYVVVGAGPWAKTFWDMLELPDRINIKDQEGKVHEDIKMWTYMCLQEGTLGVDPHFGLDNRGKMPPVIHVDTDAPLHSSEDGSLITEDMWGIYYKPDYHFMGIQGGSMPYVVEKEKVNVDPYGIDAPEFISGPDFAHMWTSALAHCQKRYEDQFLCYRNKPSGGLGAFTPDNFPIFDVMRQNCYFIADSSHGYKMIGLGQLVAKEIMGEKQALLEPFRFDRYEKGELLPVSKSPFPWS</sequence>
<accession>A0A445N456</accession>
<gene>
    <name evidence="3" type="ORF">PITCH_A960008</name>
</gene>
<organism evidence="3">
    <name type="scientific">uncultured Desulfobacterium sp</name>
    <dbReference type="NCBI Taxonomy" id="201089"/>
    <lineage>
        <taxon>Bacteria</taxon>
        <taxon>Pseudomonadati</taxon>
        <taxon>Thermodesulfobacteriota</taxon>
        <taxon>Desulfobacteria</taxon>
        <taxon>Desulfobacterales</taxon>
        <taxon>Desulfobacteriaceae</taxon>
        <taxon>Desulfobacterium</taxon>
        <taxon>environmental samples</taxon>
    </lineage>
</organism>
<name>A0A445N456_9BACT</name>
<dbReference type="SUPFAM" id="SSF51905">
    <property type="entry name" value="FAD/NAD(P)-binding domain"/>
    <property type="match status" value="1"/>
</dbReference>
<dbReference type="InterPro" id="IPR006076">
    <property type="entry name" value="FAD-dep_OxRdtase"/>
</dbReference>
<protein>
    <recommendedName>
        <fullName evidence="2">FAD dependent oxidoreductase domain-containing protein</fullName>
    </recommendedName>
</protein>
<evidence type="ECO:0000256" key="1">
    <source>
        <dbReference type="ARBA" id="ARBA00023002"/>
    </source>
</evidence>
<evidence type="ECO:0000313" key="3">
    <source>
        <dbReference type="EMBL" id="SPD76466.1"/>
    </source>
</evidence>
<reference evidence="3" key="1">
    <citation type="submission" date="2018-01" db="EMBL/GenBank/DDBJ databases">
        <authorList>
            <person name="Regsiter A."/>
            <person name="William W."/>
        </authorList>
    </citation>
    <scope>NUCLEOTIDE SEQUENCE</scope>
    <source>
        <strain evidence="3">TRIP AH-1</strain>
    </source>
</reference>
<feature type="domain" description="FAD dependent oxidoreductase" evidence="2">
    <location>
        <begin position="9"/>
        <end position="224"/>
    </location>
</feature>
<dbReference type="Gene3D" id="3.50.50.60">
    <property type="entry name" value="FAD/NAD(P)-binding domain"/>
    <property type="match status" value="1"/>
</dbReference>